<organism evidence="1 2">
    <name type="scientific">Clostridium cochlearium</name>
    <dbReference type="NCBI Taxonomy" id="1494"/>
    <lineage>
        <taxon>Bacteria</taxon>
        <taxon>Bacillati</taxon>
        <taxon>Bacillota</taxon>
        <taxon>Clostridia</taxon>
        <taxon>Eubacteriales</taxon>
        <taxon>Clostridiaceae</taxon>
        <taxon>Clostridium</taxon>
    </lineage>
</organism>
<gene>
    <name evidence="1" type="ORF">NCTC13028_00403</name>
</gene>
<reference evidence="1 2" key="1">
    <citation type="submission" date="2018-06" db="EMBL/GenBank/DDBJ databases">
        <authorList>
            <consortium name="Pathogen Informatics"/>
            <person name="Doyle S."/>
        </authorList>
    </citation>
    <scope>NUCLEOTIDE SEQUENCE [LARGE SCALE GENOMIC DNA]</scope>
    <source>
        <strain evidence="1 2">NCTC13028</strain>
    </source>
</reference>
<dbReference type="Gene3D" id="3.40.960.10">
    <property type="entry name" value="VSR Endonuclease"/>
    <property type="match status" value="1"/>
</dbReference>
<name>A0A2X2Y4J2_CLOCO</name>
<dbReference type="AlphaFoldDB" id="A0A2X2Y4J2"/>
<evidence type="ECO:0000313" key="1">
    <source>
        <dbReference type="EMBL" id="SQB33410.1"/>
    </source>
</evidence>
<proteinExistence type="predicted"/>
<dbReference type="Proteomes" id="UP000250223">
    <property type="component" value="Unassembled WGS sequence"/>
</dbReference>
<sequence>MILKENLPYPLVHYTDMYGNFVGFQKDKNSEVVLCSCMRKAVENCIKLFLKYPSSLLNPPEWILLKQLDMPESINEVIRKKNPPVGLEWLNHIKFKEDVCHRCNIEKPTKEYCTPMYGTKFKRTFGWYININYFNKGINPSTYDGIYYLKEDGPIEIRLILDPTDKDLLEDIRRYKLLDRFEDKEILDMLKKIEHREEAILLRHFYIEDNELQYKKLYYAIEYVMKQRLKEVHKIIENEVRDWFKSKRVGEKWENETKLYKIIRKLYPELTMYRHFRPPFLDGLELDIYIETLDIGIEYQGEQHFKPFKHWGGKETFKKRQELDKKKKELCNKNNIKLIYFNYDEEINDEHVRKKLLKELNI</sequence>
<protein>
    <submittedName>
        <fullName evidence="1">Uncharacterized protein</fullName>
    </submittedName>
</protein>
<evidence type="ECO:0000313" key="2">
    <source>
        <dbReference type="Proteomes" id="UP000250223"/>
    </source>
</evidence>
<dbReference type="RefSeq" id="WP_111921138.1">
    <property type="nucleotide sequence ID" value="NZ_UAWC01000001.1"/>
</dbReference>
<accession>A0A2X2Y4J2</accession>
<dbReference type="EMBL" id="UAWC01000001">
    <property type="protein sequence ID" value="SQB33410.1"/>
    <property type="molecule type" value="Genomic_DNA"/>
</dbReference>